<accession>A0A9W9AS31</accession>
<keyword evidence="6" id="KW-1185">Reference proteome</keyword>
<dbReference type="OrthoDB" id="360653at2759"/>
<dbReference type="Pfam" id="PF23099">
    <property type="entry name" value="UTP20_C"/>
    <property type="match status" value="1"/>
</dbReference>
<feature type="domain" description="U3 small nucleolar RNA-associated protein 20 N-terminal" evidence="2">
    <location>
        <begin position="851"/>
        <end position="1446"/>
    </location>
</feature>
<feature type="region of interest" description="Disordered" evidence="1">
    <location>
        <begin position="2556"/>
        <end position="2592"/>
    </location>
</feature>
<dbReference type="InterPro" id="IPR011430">
    <property type="entry name" value="UTP20_N"/>
</dbReference>
<evidence type="ECO:0000259" key="2">
    <source>
        <dbReference type="Pfam" id="PF07539"/>
    </source>
</evidence>
<dbReference type="InterPro" id="IPR046523">
    <property type="entry name" value="UTP20_dom"/>
</dbReference>
<feature type="domain" description="U3 small nucleolar RNA-associated protein 20 C-terminal" evidence="4">
    <location>
        <begin position="2314"/>
        <end position="2577"/>
    </location>
</feature>
<dbReference type="InterPro" id="IPR011989">
    <property type="entry name" value="ARM-like"/>
</dbReference>
<dbReference type="GO" id="GO:0030686">
    <property type="term" value="C:90S preribosome"/>
    <property type="evidence" value="ECO:0007669"/>
    <property type="project" value="TreeGrafter"/>
</dbReference>
<dbReference type="Proteomes" id="UP001150266">
    <property type="component" value="Unassembled WGS sequence"/>
</dbReference>
<organism evidence="5 6">
    <name type="scientific">Lentinula aciculospora</name>
    <dbReference type="NCBI Taxonomy" id="153920"/>
    <lineage>
        <taxon>Eukaryota</taxon>
        <taxon>Fungi</taxon>
        <taxon>Dikarya</taxon>
        <taxon>Basidiomycota</taxon>
        <taxon>Agaricomycotina</taxon>
        <taxon>Agaricomycetes</taxon>
        <taxon>Agaricomycetidae</taxon>
        <taxon>Agaricales</taxon>
        <taxon>Marasmiineae</taxon>
        <taxon>Omphalotaceae</taxon>
        <taxon>Lentinula</taxon>
    </lineage>
</organism>
<dbReference type="PANTHER" id="PTHR17695">
    <property type="entry name" value="SMALL SUBUNIT PROCESSOME COMPONENT 20 HOMOLOG"/>
    <property type="match status" value="1"/>
</dbReference>
<dbReference type="GO" id="GO:0032040">
    <property type="term" value="C:small-subunit processome"/>
    <property type="evidence" value="ECO:0007669"/>
    <property type="project" value="TreeGrafter"/>
</dbReference>
<dbReference type="InterPro" id="IPR016024">
    <property type="entry name" value="ARM-type_fold"/>
</dbReference>
<feature type="region of interest" description="Disordered" evidence="1">
    <location>
        <begin position="744"/>
        <end position="769"/>
    </location>
</feature>
<name>A0A9W9AS31_9AGAR</name>
<dbReference type="EMBL" id="JAOTPV010000002">
    <property type="protein sequence ID" value="KAJ4487801.1"/>
    <property type="molecule type" value="Genomic_DNA"/>
</dbReference>
<feature type="domain" description="U3 small nucleolar RNA-associated protein 20" evidence="3">
    <location>
        <begin position="1655"/>
        <end position="1879"/>
    </location>
</feature>
<dbReference type="Gene3D" id="1.25.10.10">
    <property type="entry name" value="Leucine-rich Repeat Variant"/>
    <property type="match status" value="1"/>
</dbReference>
<evidence type="ECO:0000259" key="4">
    <source>
        <dbReference type="Pfam" id="PF23099"/>
    </source>
</evidence>
<dbReference type="InterPro" id="IPR052575">
    <property type="entry name" value="SSU_processome_comp_20"/>
</dbReference>
<feature type="compositionally biased region" description="Basic and acidic residues" evidence="1">
    <location>
        <begin position="744"/>
        <end position="756"/>
    </location>
</feature>
<dbReference type="InterPro" id="IPR057525">
    <property type="entry name" value="UTP20_C"/>
</dbReference>
<proteinExistence type="predicted"/>
<evidence type="ECO:0000256" key="1">
    <source>
        <dbReference type="SAM" id="MobiDB-lite"/>
    </source>
</evidence>
<comment type="caution">
    <text evidence="5">The sequence shown here is derived from an EMBL/GenBank/DDBJ whole genome shotgun (WGS) entry which is preliminary data.</text>
</comment>
<dbReference type="SUPFAM" id="SSF48371">
    <property type="entry name" value="ARM repeat"/>
    <property type="match status" value="2"/>
</dbReference>
<reference evidence="5" key="1">
    <citation type="submission" date="2022-08" db="EMBL/GenBank/DDBJ databases">
        <title>A Global Phylogenomic Analysis of the Shiitake Genus Lentinula.</title>
        <authorList>
            <consortium name="DOE Joint Genome Institute"/>
            <person name="Sierra-Patev S."/>
            <person name="Min B."/>
            <person name="Naranjo-Ortiz M."/>
            <person name="Looney B."/>
            <person name="Konkel Z."/>
            <person name="Slot J.C."/>
            <person name="Sakamoto Y."/>
            <person name="Steenwyk J.L."/>
            <person name="Rokas A."/>
            <person name="Carro J."/>
            <person name="Camarero S."/>
            <person name="Ferreira P."/>
            <person name="Molpeceres G."/>
            <person name="Ruiz-Duenas F.J."/>
            <person name="Serrano A."/>
            <person name="Henrissat B."/>
            <person name="Drula E."/>
            <person name="Hughes K.W."/>
            <person name="Mata J.L."/>
            <person name="Ishikawa N.K."/>
            <person name="Vargas-Isla R."/>
            <person name="Ushijima S."/>
            <person name="Smith C.A."/>
            <person name="Ahrendt S."/>
            <person name="Andreopoulos W."/>
            <person name="He G."/>
            <person name="Labutti K."/>
            <person name="Lipzen A."/>
            <person name="Ng V."/>
            <person name="Riley R."/>
            <person name="Sandor L."/>
            <person name="Barry K."/>
            <person name="Martinez A.T."/>
            <person name="Xiao Y."/>
            <person name="Gibbons J.G."/>
            <person name="Terashima K."/>
            <person name="Grigoriev I.V."/>
            <person name="Hibbett D.S."/>
        </authorList>
    </citation>
    <scope>NUCLEOTIDE SEQUENCE</scope>
    <source>
        <strain evidence="5">JLM2183</strain>
    </source>
</reference>
<dbReference type="PANTHER" id="PTHR17695:SF11">
    <property type="entry name" value="SMALL SUBUNIT PROCESSOME COMPONENT 20 HOMOLOG"/>
    <property type="match status" value="1"/>
</dbReference>
<sequence>MDGERTSDDEDLMDVDVAPPVARFKYKSYNAQLKDIHLPTALSAHSNLDGEIEDTQSHFFEALLHWQELNLSPSFIKFSQKSTSLSSNLPLLLHNWHDIVNLWLEAEAASDDEGLKALLDLLQKIAQDLRLTLAPVYSQLLDRLLQLSVRSIPSQVLTVLLSTLSSLFKYLLVPSTDSTLLEQTWTAFRTTLPKCVPEIQRALAEVWGSVLRRLNTVFRSKVVVLLAEDLENIADAAAWCLVSACKSVSQTLHTVTPSLISPLIEFYLSCMDSDSSYTLIRRVLTAFIHHVKGPDQFSSIAEIIIKQYTQISSLDFEAEDGHEEKLRRILEIAAVPASVRNGSRLASTSITQLYTLSMKIPVPVSATSHSAMLKFISALLLAGDLSLWMSSGRNLIARLWNDGSQLDSKFSLELHGVLVEMKWGGWKSLALPGLLKRTGRLLEVEPSYTLRLIASLCRDGKLGDADFVWKKKITEWVSGRLEDMIQSEVCSGFDEEKGAALYDVLAFATFFSPDISRSLAIFANKYIRCIPTAFEKKVNTFPHSAWIINICLRCLAKRPAAEWAEHVDMMQWMQLGVENWSWSRHVLEALVEIAAVRDLSSTALPFKKTYHSLENAILSHSHSLRLSALRLLASPVVNAPPDTLEVVERCLQGEQISLDVQGVRERVVKIGRVVQVVKQDDELGADLCARWLTAQLKVNLRPVWSPAATALFDLSQRFGDIAWSVLFTELKMLSVGEGSSSSHLEQKQIKVRDPKDGAGSNVDDPWEEERSWRDPSAHKLRETVIHWQDVKLHWRKILQDSGENDRLDKRSYENQILHALEECHMLAEKHNRELILLFLDITGPVTEPKLPRAKLAVWLSLFSKFFNPKALYATESLQSLYITLLSHPDRTLQSSALSCLLTYKQRSLSLYENKFRALLDDTRWRDELTSLDISAIEPQNREVVDVVIRLLFGMMLEKKGRSRGADRRSAVLTALAGCTDDELALLVDLMLRPLTEVQGLKQGGPVIQRTSTEVSDRQSVGFLTLLGDVLKNLGSRLVKYWDALLGTTMDIIAKAQGRIDGDESEAGVGDTEEEDVPLPTSKLLRSIRQLGLKRLADFFRCRVEFDFAPYMRAAFTAFITPRIPLLDKENTQAPSALLELFHVWTLNSDQVYFLVQFDEQVVPKIFSCLTATNVKPAVISRIFDIVDRLIAFSADSEKILENILRPNVSLLLTNLSVLVKRSKSVTSISTPLGQRQVGILSQIAQYSTDAEEAITLLQLFSPLLHRPSKVVPEKIKTDLLKILGHQMRLIPDLQNTTSEVYRQLYELLSMLFQSLRWRQARSSLVSAFHDLSNIQSSLQDLAQLMEDLNAYSTKRLDEPDFERRLGAFARLNDSLYRSLSNSDWLPVLYNMLSFIQDPEELAVRNHASFSMRHFVDLVASQTSVEHDRTFSHVLFPGLKNGLRSKNEMVRIEVLGVIAYAVEKCENVNSLQNMRILLANGDEEANFFNNINHVQLHRRSRALRRLADQCDEQPLRNSTLTDIIIPLISNYIVETSSLDHHLVNDSINATGRLAKHLSWKSYYALVQRYLRLSKVKDERERVYIRTIVAILENFPFSMQEEVRENENVSFVGDAEAADIEMGEADSIEPGSKSTNQIADAVNLHLLPTLLTYLESRDSTTEDTTRIPIAVGVVKVARNLPLASAQLQITRLLTTTSQILRSKSHETRDLTRDTLCRIAVVLGADHLALIIRELRAALLRGPHLHILATTVHHLLVHVTNGEHVEDFGVLDNCVPDIAFVSSEVIFGESGKDVQAEGFKTKLREVKASSSKGLNSFHITAKHITASRINALLLPLRDIMRETESMKVMQAVDEVLKHIASGLNSNTHISPADILSLCHTLITQNSRFLQQAAPRRNHLVKGDAIVQTKRQIAIHTDHFANNSFRFVVFGLDLLNTALRRNRFNFQDTSVMSRLESMIVAVGNTLYSTSSPVLISGLKTVAGLVKCPLKTLGRSLPLYIRQTLDILKQIGTTESEVAQTALKTLSTIFRDGPAIDVKEKDLTFLLEIVTPDLEEPSRQNSVFAILRAVVARKFVVPEIYDIMDKVSEIMVTNQSAQVQELCRSVLLQFLLDYPQGKGRLRNQMLFLTKNLAYEYESGRKSVMEILGAIISKFQTNLIQEYSDLLFVALVMAIANDDSTKCREMAAHLVKVLISRLDQRKQTEIMSHLHTWSSQRTQTPLVRVSAQVYGLTVDALQNEIVPFTVCILKDVRASLEYSAEQLESFDDDSIDINLGWQLPYHSLTTLAKLVKVFPEVVTDSQEIDWNLVVNHLLFPHAWVRTASSRLLGTLFSSSTIQTPPTFELSTPFAPLSSSGMKAVAQKLCQQLKSEHLDDTLSLQTVKNLFFIGRCYATIPFTTDSVGDITQGKTFEDDELLGEEHITVSQHDHPLPWMFSKLSYQMRSALIAKRKYPSGRPNWFHQPVAVIRWFAAMTSFLDAAVLERFLVHILSPIYRLIEDDTIRDPKMTEMKDNAVELRDLVQSKVGTTKFSTVYNQIRQNVVALQRERREAKILHIATNPQAAASRKAHKNITKKDSRKRKNQTFVDGKGKLKKRREE</sequence>
<protein>
    <submittedName>
        <fullName evidence="5">Armadillo-type protein</fullName>
    </submittedName>
</protein>
<dbReference type="Pfam" id="PF07539">
    <property type="entry name" value="UTP20_N"/>
    <property type="match status" value="1"/>
</dbReference>
<gene>
    <name evidence="5" type="ORF">J3R30DRAFT_3431618</name>
</gene>
<evidence type="ECO:0000313" key="6">
    <source>
        <dbReference type="Proteomes" id="UP001150266"/>
    </source>
</evidence>
<evidence type="ECO:0000259" key="3">
    <source>
        <dbReference type="Pfam" id="PF20416"/>
    </source>
</evidence>
<dbReference type="Pfam" id="PF20416">
    <property type="entry name" value="UTP20"/>
    <property type="match status" value="1"/>
</dbReference>
<feature type="compositionally biased region" description="Basic residues" evidence="1">
    <location>
        <begin position="2560"/>
        <end position="2576"/>
    </location>
</feature>
<evidence type="ECO:0000313" key="5">
    <source>
        <dbReference type="EMBL" id="KAJ4487801.1"/>
    </source>
</evidence>